<reference evidence="1 2" key="1">
    <citation type="submission" date="2024-05" db="EMBL/GenBank/DDBJ databases">
        <title>Long read based assembly of the Candida bracarensis genome reveals expanded adhesin content.</title>
        <authorList>
            <person name="Marcet-Houben M."/>
            <person name="Ksiezopolska E."/>
            <person name="Gabaldon T."/>
        </authorList>
    </citation>
    <scope>NUCLEOTIDE SEQUENCE [LARGE SCALE GENOMIC DNA]</scope>
    <source>
        <strain evidence="1 2">CBM6</strain>
    </source>
</reference>
<proteinExistence type="predicted"/>
<evidence type="ECO:0000313" key="1">
    <source>
        <dbReference type="EMBL" id="KAL3234482.1"/>
    </source>
</evidence>
<dbReference type="PANTHER" id="PTHR31014:SF0">
    <property type="entry name" value="MITOCHONDRIAL TRANSLATION SYSTEM COMPONENT PET127-RELATED"/>
    <property type="match status" value="1"/>
</dbReference>
<gene>
    <name evidence="1" type="ORF">RNJ44_03244</name>
</gene>
<dbReference type="Pfam" id="PF08634">
    <property type="entry name" value="Pet127"/>
    <property type="match status" value="1"/>
</dbReference>
<organism evidence="1 2">
    <name type="scientific">Nakaseomyces bracarensis</name>
    <dbReference type="NCBI Taxonomy" id="273131"/>
    <lineage>
        <taxon>Eukaryota</taxon>
        <taxon>Fungi</taxon>
        <taxon>Dikarya</taxon>
        <taxon>Ascomycota</taxon>
        <taxon>Saccharomycotina</taxon>
        <taxon>Saccharomycetes</taxon>
        <taxon>Saccharomycetales</taxon>
        <taxon>Saccharomycetaceae</taxon>
        <taxon>Nakaseomyces</taxon>
    </lineage>
</organism>
<keyword evidence="2" id="KW-1185">Reference proteome</keyword>
<accession>A0ABR4NZD6</accession>
<dbReference type="PANTHER" id="PTHR31014">
    <property type="entry name" value="MITOCHONDRIAL TRANSLATION SYSTEM COMPONENT PET127-RELATED"/>
    <property type="match status" value="1"/>
</dbReference>
<name>A0ABR4NZD6_9SACH</name>
<dbReference type="EMBL" id="JBEVYD010000003">
    <property type="protein sequence ID" value="KAL3234482.1"/>
    <property type="molecule type" value="Genomic_DNA"/>
</dbReference>
<comment type="caution">
    <text evidence="1">The sequence shown here is derived from an EMBL/GenBank/DDBJ whole genome shotgun (WGS) entry which is preliminary data.</text>
</comment>
<dbReference type="Proteomes" id="UP001623330">
    <property type="component" value="Unassembled WGS sequence"/>
</dbReference>
<protein>
    <submittedName>
        <fullName evidence="1">Mitochondrial translation system component PET127</fullName>
    </submittedName>
</protein>
<dbReference type="InterPro" id="IPR013943">
    <property type="entry name" value="Pet127"/>
</dbReference>
<evidence type="ECO:0000313" key="2">
    <source>
        <dbReference type="Proteomes" id="UP001623330"/>
    </source>
</evidence>
<sequence>MANEFSIGNLCIKCAKSRYESYYRSFTINKQNPVLNKCCAFQRERFSSLSTQANISETTLNKVEKSLSKGNVVIKTKTSSFDNSKTLKRQSIRLDPSQLVHQSIPQEDLLENGYTHKNPPRLAYGLDRILHHPINIHMLKDSRSGVYNYDKILESIAPEYLERKVEREDEPLFITPYKDQQLSKLAEINEKRFISSTSSMTSVLSQLHFFISGFRQLNIAGSLFSKKFPLENCNFSQSAYFAATVILRKKDTTNGKHLISVDSDRSMDREIILSILGHSLESFLTDSESKAYTDSYHYSIIDDFLLRSQLDAYDPTLPNYGTFDLKTRAACAIRHDIAYIEKNDNYTGYQMNRIQGEYESLEREFFELIRTTLLKYSLQARIGKMDGIFVAYHNISNIFGFQYLPLEEIDYILHSYHNNQFKSVIEDRKRKLISVYGLEDYILNHERKEREIASKVADVEFKLSICTFRNILDLINEELPKRGYSHWKNCKVIMKAEPSSKLKSNTHLLNVIVLPLEDDYEDQPLRIKGLSDFDIKRELASIEHMTGEHLKSNADNIFGFKVSISHEYHLSRSSVLLPNFVSPSSQILPQKLKEFVKKQLYQDPYPSYLRTGRETPNFLHIDDVDTWQPKITIKLEEDKRYLITKYLQYSKEKIDALEAQSIVKETPDETDRDEIYTRIEKLWRSSGRKPLTTKSSKIGEDDKLASRFQHILRSYGKRGRNK</sequence>